<dbReference type="GO" id="GO:0009279">
    <property type="term" value="C:cell outer membrane"/>
    <property type="evidence" value="ECO:0007669"/>
    <property type="project" value="UniProtKB-SubCell"/>
</dbReference>
<reference evidence="9 10" key="1">
    <citation type="submission" date="2013-12" db="EMBL/GenBank/DDBJ databases">
        <title>Comparative genomics of relapsing fever spirochetes.</title>
        <authorList>
            <person name="Schwan T.G."/>
            <person name="Raffel S.J."/>
            <person name="Porcella S.F."/>
        </authorList>
    </citation>
    <scope>NUCLEOTIDE SEQUENCE [LARGE SCALE GENOMIC DNA]</scope>
    <source>
        <strain evidence="9 10">CR2A</strain>
    </source>
</reference>
<evidence type="ECO:0000313" key="9">
    <source>
        <dbReference type="EMBL" id="ETZ17334.1"/>
    </source>
</evidence>
<evidence type="ECO:0000256" key="7">
    <source>
        <dbReference type="ARBA" id="ARBA00023288"/>
    </source>
</evidence>
<dbReference type="EMBL" id="AZIT01000063">
    <property type="protein sequence ID" value="ETZ17334.1"/>
    <property type="molecule type" value="Genomic_DNA"/>
</dbReference>
<proteinExistence type="predicted"/>
<keyword evidence="7 8" id="KW-0449">Lipoprotein</keyword>
<keyword evidence="3" id="KW-0732">Signal</keyword>
<organism evidence="9 10">
    <name type="scientific">Borrelia duttonii CR2A</name>
    <dbReference type="NCBI Taxonomy" id="1432657"/>
    <lineage>
        <taxon>Bacteria</taxon>
        <taxon>Pseudomonadati</taxon>
        <taxon>Spirochaetota</taxon>
        <taxon>Spirochaetia</taxon>
        <taxon>Spirochaetales</taxon>
        <taxon>Borreliaceae</taxon>
        <taxon>Borrelia</taxon>
    </lineage>
</organism>
<evidence type="ECO:0000256" key="4">
    <source>
        <dbReference type="ARBA" id="ARBA00023136"/>
    </source>
</evidence>
<dbReference type="AlphaFoldDB" id="W6TJI3"/>
<dbReference type="PATRIC" id="fig|1432657.3.peg.1655"/>
<gene>
    <name evidence="9" type="ORF">BDCR2A_01748</name>
</gene>
<sequence length="102" mass="11764">MIIDDREKNNYFLSYVVNFKKVFKKFFVFGDMVTETLRIKADTKKEGIGKYFSKIENTVKTVKVKLGEILAENGKYEKVKEKVEEFIGKIGKIEEGANEAAK</sequence>
<comment type="subcellular location">
    <subcellularLocation>
        <location evidence="2 8">Cell outer membrane</location>
        <topology evidence="2 8">Lipid-anchor</topology>
    </subcellularLocation>
</comment>
<dbReference type="SUPFAM" id="SSF74748">
    <property type="entry name" value="Variable surface antigen VlsE"/>
    <property type="match status" value="1"/>
</dbReference>
<comment type="function">
    <text evidence="1 8">The Vlp and Vsp proteins are antigenically distinct proteins, only one vlp or vsp gene is transcriptionally active at any one time. Switching between these genes is a mechanism of host immune response evasion.</text>
</comment>
<comment type="caution">
    <text evidence="9">The sequence shown here is derived from an EMBL/GenBank/DDBJ whole genome shotgun (WGS) entry which is preliminary data.</text>
</comment>
<evidence type="ECO:0000256" key="2">
    <source>
        <dbReference type="ARBA" id="ARBA00004459"/>
    </source>
</evidence>
<dbReference type="InterPro" id="IPR000680">
    <property type="entry name" value="Borrelia_lipo"/>
</dbReference>
<keyword evidence="5 8" id="KW-0564">Palmitate</keyword>
<name>W6TJI3_9SPIR</name>
<keyword evidence="4 8" id="KW-0472">Membrane</keyword>
<evidence type="ECO:0000313" key="10">
    <source>
        <dbReference type="Proteomes" id="UP000019148"/>
    </source>
</evidence>
<dbReference type="Pfam" id="PF00921">
    <property type="entry name" value="Lipoprotein_2"/>
    <property type="match status" value="1"/>
</dbReference>
<evidence type="ECO:0000256" key="3">
    <source>
        <dbReference type="ARBA" id="ARBA00022729"/>
    </source>
</evidence>
<dbReference type="Proteomes" id="UP000019148">
    <property type="component" value="Unassembled WGS sequence"/>
</dbReference>
<accession>W6TJI3</accession>
<keyword evidence="6 8" id="KW-0998">Cell outer membrane</keyword>
<evidence type="ECO:0000256" key="8">
    <source>
        <dbReference type="RuleBase" id="RU363105"/>
    </source>
</evidence>
<protein>
    <recommendedName>
        <fullName evidence="8">Variable large protein</fullName>
    </recommendedName>
</protein>
<evidence type="ECO:0000256" key="6">
    <source>
        <dbReference type="ARBA" id="ARBA00023237"/>
    </source>
</evidence>
<evidence type="ECO:0000256" key="5">
    <source>
        <dbReference type="ARBA" id="ARBA00023139"/>
    </source>
</evidence>
<evidence type="ECO:0000256" key="1">
    <source>
        <dbReference type="ARBA" id="ARBA00003932"/>
    </source>
</evidence>